<reference evidence="4" key="1">
    <citation type="journal article" date="2021" name="Genome Biol. Evol.">
        <title>The assembled and annotated genome of the fairy-ring fungus Marasmius oreades.</title>
        <authorList>
            <person name="Hiltunen M."/>
            <person name="Ament-Velasquez S.L."/>
            <person name="Johannesson H."/>
        </authorList>
    </citation>
    <scope>NUCLEOTIDE SEQUENCE</scope>
    <source>
        <strain evidence="4">03SP1</strain>
    </source>
</reference>
<name>A0A9P7RP87_9AGAR</name>
<evidence type="ECO:0000313" key="4">
    <source>
        <dbReference type="EMBL" id="KAG7087135.1"/>
    </source>
</evidence>
<dbReference type="GeneID" id="66082190"/>
<keyword evidence="5" id="KW-1185">Reference proteome</keyword>
<accession>A0A9P7RP87</accession>
<feature type="signal peptide" evidence="3">
    <location>
        <begin position="1"/>
        <end position="21"/>
    </location>
</feature>
<feature type="region of interest" description="Disordered" evidence="1">
    <location>
        <begin position="366"/>
        <end position="405"/>
    </location>
</feature>
<keyword evidence="2" id="KW-0472">Membrane</keyword>
<keyword evidence="2" id="KW-0812">Transmembrane</keyword>
<evidence type="ECO:0000256" key="3">
    <source>
        <dbReference type="SAM" id="SignalP"/>
    </source>
</evidence>
<feature type="chain" id="PRO_5040270832" evidence="3">
    <location>
        <begin position="22"/>
        <end position="405"/>
    </location>
</feature>
<dbReference type="Proteomes" id="UP001049176">
    <property type="component" value="Chromosome 9"/>
</dbReference>
<dbReference type="RefSeq" id="XP_043003606.1">
    <property type="nucleotide sequence ID" value="XM_043158262.1"/>
</dbReference>
<dbReference type="AlphaFoldDB" id="A0A9P7RP87"/>
<keyword evidence="2" id="KW-1133">Transmembrane helix</keyword>
<comment type="caution">
    <text evidence="4">The sequence shown here is derived from an EMBL/GenBank/DDBJ whole genome shotgun (WGS) entry which is preliminary data.</text>
</comment>
<proteinExistence type="predicted"/>
<feature type="region of interest" description="Disordered" evidence="1">
    <location>
        <begin position="117"/>
        <end position="221"/>
    </location>
</feature>
<gene>
    <name evidence="4" type="ORF">E1B28_013115</name>
</gene>
<dbReference type="KEGG" id="more:E1B28_013115"/>
<evidence type="ECO:0000313" key="5">
    <source>
        <dbReference type="Proteomes" id="UP001049176"/>
    </source>
</evidence>
<dbReference type="EMBL" id="CM032189">
    <property type="protein sequence ID" value="KAG7087135.1"/>
    <property type="molecule type" value="Genomic_DNA"/>
</dbReference>
<evidence type="ECO:0000256" key="2">
    <source>
        <dbReference type="SAM" id="Phobius"/>
    </source>
</evidence>
<feature type="compositionally biased region" description="Basic and acidic residues" evidence="1">
    <location>
        <begin position="367"/>
        <end position="394"/>
    </location>
</feature>
<evidence type="ECO:0000256" key="1">
    <source>
        <dbReference type="SAM" id="MobiDB-lite"/>
    </source>
</evidence>
<sequence length="405" mass="43227">MRRYGLIICTLVFMACLTSTAFQIDPPLPSTVVTGQGVPFTWIRDPKDPSEFSFRKIQLDDNGPSDPLQVDKDDAHQESGLFTLTFTNLSPFQVVAVDNHTKTTFFTAPGTIVAAQSTSSVTPSTPGANPSSGNSSTIGPDPSSTTSSASSTLTSTDSSSGSSTATPDTSSTGPSTTSTNNANSNTSIGNPTPASAPETDGPPTSTAPSQTVGGTSASSRNTKPIIIGSVIGGIVFILLLLLFLLLLIRRRRNKLSRNDSVGSDVFYRDKMVQAIGRRLSLTIHRKEYPVEEGITASPTTPLREDFDDRDVGSADGHDEVSALGSKIVESPATIETRSASGARTDRQMQIEQKIIELQSRLITASPSEKKELRERVERLTQLRDSDWASRRDGDGSDEVPEVMKG</sequence>
<dbReference type="PROSITE" id="PS51257">
    <property type="entry name" value="PROKAR_LIPOPROTEIN"/>
    <property type="match status" value="1"/>
</dbReference>
<feature type="compositionally biased region" description="Polar residues" evidence="1">
    <location>
        <begin position="117"/>
        <end position="138"/>
    </location>
</feature>
<keyword evidence="3" id="KW-0732">Signal</keyword>
<feature type="compositionally biased region" description="Acidic residues" evidence="1">
    <location>
        <begin position="395"/>
        <end position="405"/>
    </location>
</feature>
<feature type="transmembrane region" description="Helical" evidence="2">
    <location>
        <begin position="225"/>
        <end position="248"/>
    </location>
</feature>
<feature type="compositionally biased region" description="Low complexity" evidence="1">
    <location>
        <begin position="139"/>
        <end position="187"/>
    </location>
</feature>
<dbReference type="OrthoDB" id="3070875at2759"/>
<feature type="compositionally biased region" description="Polar residues" evidence="1">
    <location>
        <begin position="202"/>
        <end position="221"/>
    </location>
</feature>
<protein>
    <submittedName>
        <fullName evidence="4">Uncharacterized protein</fullName>
    </submittedName>
</protein>
<organism evidence="4 5">
    <name type="scientific">Marasmius oreades</name>
    <name type="common">fairy-ring Marasmius</name>
    <dbReference type="NCBI Taxonomy" id="181124"/>
    <lineage>
        <taxon>Eukaryota</taxon>
        <taxon>Fungi</taxon>
        <taxon>Dikarya</taxon>
        <taxon>Basidiomycota</taxon>
        <taxon>Agaricomycotina</taxon>
        <taxon>Agaricomycetes</taxon>
        <taxon>Agaricomycetidae</taxon>
        <taxon>Agaricales</taxon>
        <taxon>Marasmiineae</taxon>
        <taxon>Marasmiaceae</taxon>
        <taxon>Marasmius</taxon>
    </lineage>
</organism>